<evidence type="ECO:0000313" key="7">
    <source>
        <dbReference type="EMBL" id="RLN61896.1"/>
    </source>
</evidence>
<dbReference type="GO" id="GO:0016020">
    <property type="term" value="C:membrane"/>
    <property type="evidence" value="ECO:0007669"/>
    <property type="project" value="UniProtKB-SubCell"/>
</dbReference>
<evidence type="ECO:0000256" key="1">
    <source>
        <dbReference type="ARBA" id="ARBA00004141"/>
    </source>
</evidence>
<feature type="transmembrane region" description="Helical" evidence="5">
    <location>
        <begin position="166"/>
        <end position="188"/>
    </location>
</feature>
<keyword evidence="4 5" id="KW-0472">Membrane</keyword>
<comment type="subcellular location">
    <subcellularLocation>
        <location evidence="1">Membrane</location>
        <topology evidence="1">Multi-pass membrane protein</topology>
    </subcellularLocation>
</comment>
<keyword evidence="2 5" id="KW-0812">Transmembrane</keyword>
<comment type="caution">
    <text evidence="6">The sequence shown here is derived from an EMBL/GenBank/DDBJ whole genome shotgun (WGS) entry which is preliminary data.</text>
</comment>
<feature type="transmembrane region" description="Helical" evidence="5">
    <location>
        <begin position="233"/>
        <end position="255"/>
    </location>
</feature>
<dbReference type="EMBL" id="MBAD02000863">
    <property type="protein sequence ID" value="RLN61896.1"/>
    <property type="molecule type" value="Genomic_DNA"/>
</dbReference>
<dbReference type="Pfam" id="PF00335">
    <property type="entry name" value="Tetraspanin"/>
    <property type="match status" value="2"/>
</dbReference>
<feature type="transmembrane region" description="Helical" evidence="5">
    <location>
        <begin position="38"/>
        <end position="60"/>
    </location>
</feature>
<evidence type="ECO:0008006" key="10">
    <source>
        <dbReference type="Google" id="ProtNLM"/>
    </source>
</evidence>
<proteinExistence type="predicted"/>
<evidence type="ECO:0000313" key="8">
    <source>
        <dbReference type="Proteomes" id="UP000277300"/>
    </source>
</evidence>
<dbReference type="PRINTS" id="PR00259">
    <property type="entry name" value="TMFOUR"/>
</dbReference>
<sequence>MRPSRKVLRLLCLLSFAGGVSLLGLGLQISLSSHVGASAAALSGLGGCVVLLALLGFVGAGRDKSRLLLLFFFLNFLLLTGLFVACYAAFFFRDALESWVKHHWSSDVLAALREKECCATYDKTVDYLEHQLVVVGAVGVVCMLLVVAAMYCVVRIVTVPIVMRSMLSVTNAVFVLLGTGLFIFGLSVKVHDEMTSGQRWIAIIFIVVGTLMVALSVLGIVGSRAKSRSLLLIYVIGLGSCLIALLVCSVSAFSFSDNLASTYNAHTSSTLACDINLSGCTNCTDSVACDGAMQTSNGYWVPCAAASSSNSSSSSSTDSTCQEGMTVLNAKEDQGDEANDSGLLQTCKHICGVRYFCSDSLLS</sequence>
<name>A0A3F2RM06_9STRA</name>
<dbReference type="Proteomes" id="UP000284657">
    <property type="component" value="Unassembled WGS sequence"/>
</dbReference>
<evidence type="ECO:0000313" key="6">
    <source>
        <dbReference type="EMBL" id="RLN59725.1"/>
    </source>
</evidence>
<reference evidence="8 9" key="1">
    <citation type="submission" date="2018-07" db="EMBL/GenBank/DDBJ databases">
        <title>Genome sequencing of oomycete isolates from Chile give support for New Zealand origin for Phytophthora kernoviae and make available the first Nothophytophthora sp. genome.</title>
        <authorList>
            <person name="Studholme D.J."/>
            <person name="Sanfuentes E."/>
            <person name="Panda P."/>
            <person name="Hill R."/>
            <person name="Sambles C."/>
            <person name="Grant M."/>
            <person name="Williams N.M."/>
            <person name="Mcdougal R.L."/>
        </authorList>
    </citation>
    <scope>NUCLEOTIDE SEQUENCE [LARGE SCALE GENOMIC DNA]</scope>
    <source>
        <strain evidence="6">Chile6</strain>
        <strain evidence="7">Chile7</strain>
    </source>
</reference>
<feature type="transmembrane region" description="Helical" evidence="5">
    <location>
        <begin position="67"/>
        <end position="92"/>
    </location>
</feature>
<dbReference type="AlphaFoldDB" id="A0A3F2RM06"/>
<dbReference type="Proteomes" id="UP000277300">
    <property type="component" value="Unassembled WGS sequence"/>
</dbReference>
<protein>
    <recommendedName>
        <fullName evidence="10">Tetraspanin</fullName>
    </recommendedName>
</protein>
<dbReference type="OrthoDB" id="78683at2759"/>
<keyword evidence="3 5" id="KW-1133">Transmembrane helix</keyword>
<accession>A0A3F2RM06</accession>
<feature type="transmembrane region" description="Helical" evidence="5">
    <location>
        <begin position="200"/>
        <end position="221"/>
    </location>
</feature>
<dbReference type="EMBL" id="MBDO02000213">
    <property type="protein sequence ID" value="RLN59725.1"/>
    <property type="molecule type" value="Genomic_DNA"/>
</dbReference>
<evidence type="ECO:0000256" key="3">
    <source>
        <dbReference type="ARBA" id="ARBA00022989"/>
    </source>
</evidence>
<feature type="transmembrane region" description="Helical" evidence="5">
    <location>
        <begin position="132"/>
        <end position="154"/>
    </location>
</feature>
<organism evidence="6 8">
    <name type="scientific">Phytophthora kernoviae</name>
    <dbReference type="NCBI Taxonomy" id="325452"/>
    <lineage>
        <taxon>Eukaryota</taxon>
        <taxon>Sar</taxon>
        <taxon>Stramenopiles</taxon>
        <taxon>Oomycota</taxon>
        <taxon>Peronosporomycetes</taxon>
        <taxon>Peronosporales</taxon>
        <taxon>Peronosporaceae</taxon>
        <taxon>Phytophthora</taxon>
    </lineage>
</organism>
<evidence type="ECO:0000256" key="2">
    <source>
        <dbReference type="ARBA" id="ARBA00022692"/>
    </source>
</evidence>
<dbReference type="InterPro" id="IPR018499">
    <property type="entry name" value="Tetraspanin/Peripherin"/>
</dbReference>
<evidence type="ECO:0000256" key="5">
    <source>
        <dbReference type="SAM" id="Phobius"/>
    </source>
</evidence>
<gene>
    <name evidence="7" type="ORF">BBJ29_003550</name>
    <name evidence="6" type="ORF">BBP00_00006353</name>
</gene>
<evidence type="ECO:0000313" key="9">
    <source>
        <dbReference type="Proteomes" id="UP000284657"/>
    </source>
</evidence>
<evidence type="ECO:0000256" key="4">
    <source>
        <dbReference type="ARBA" id="ARBA00023136"/>
    </source>
</evidence>